<dbReference type="InterPro" id="IPR000719">
    <property type="entry name" value="Prot_kinase_dom"/>
</dbReference>
<sequence>MEEMSNLTSIIQEQQISTHIVHYTDRGVLVMTYNIEGSGKFIIDNQFKCRELGFNTRKNGTFCDQDMAEVMNPCKNSQRHYSVVVPALDEMTNLDESLNRIDDTLPTAPYENCLSIKDLIVADFGLCRSTTDTPYVMKGGMMPLKWMAIEALRMLGFSEKTDVWSYGVLLYEMFSIGQQPYACIEMYTLMESCWKEDPVERSSFKQIRESLLKMLEEPDEAYGYVQIQEDENFRTEYVHIIK</sequence>
<dbReference type="Gene3D" id="1.10.510.10">
    <property type="entry name" value="Transferase(Phosphotransferase) domain 1"/>
    <property type="match status" value="1"/>
</dbReference>
<evidence type="ECO:0000313" key="3">
    <source>
        <dbReference type="WBParaSite" id="ACRNAN_scaffold528.g32807.t1"/>
    </source>
</evidence>
<dbReference type="PROSITE" id="PS50011">
    <property type="entry name" value="PROTEIN_KINASE_DOM"/>
    <property type="match status" value="1"/>
</dbReference>
<dbReference type="PANTHER" id="PTHR24416:SF600">
    <property type="entry name" value="PDGF- AND VEGF-RECEPTOR RELATED, ISOFORM J"/>
    <property type="match status" value="1"/>
</dbReference>
<protein>
    <submittedName>
        <fullName evidence="3">Protein kinase domain-containing protein</fullName>
    </submittedName>
</protein>
<dbReference type="GO" id="GO:0007169">
    <property type="term" value="P:cell surface receptor protein tyrosine kinase signaling pathway"/>
    <property type="evidence" value="ECO:0007669"/>
    <property type="project" value="TreeGrafter"/>
</dbReference>
<dbReference type="GO" id="GO:0004714">
    <property type="term" value="F:transmembrane receptor protein tyrosine kinase activity"/>
    <property type="evidence" value="ECO:0007669"/>
    <property type="project" value="TreeGrafter"/>
</dbReference>
<feature type="domain" description="Protein kinase" evidence="1">
    <location>
        <begin position="1"/>
        <end position="242"/>
    </location>
</feature>
<dbReference type="GO" id="GO:0043235">
    <property type="term" value="C:receptor complex"/>
    <property type="evidence" value="ECO:0007669"/>
    <property type="project" value="TreeGrafter"/>
</dbReference>
<dbReference type="Proteomes" id="UP000887540">
    <property type="component" value="Unplaced"/>
</dbReference>
<dbReference type="PANTHER" id="PTHR24416">
    <property type="entry name" value="TYROSINE-PROTEIN KINASE RECEPTOR"/>
    <property type="match status" value="1"/>
</dbReference>
<dbReference type="GO" id="GO:0005524">
    <property type="term" value="F:ATP binding"/>
    <property type="evidence" value="ECO:0007669"/>
    <property type="project" value="InterPro"/>
</dbReference>
<organism evidence="2 3">
    <name type="scientific">Acrobeloides nanus</name>
    <dbReference type="NCBI Taxonomy" id="290746"/>
    <lineage>
        <taxon>Eukaryota</taxon>
        <taxon>Metazoa</taxon>
        <taxon>Ecdysozoa</taxon>
        <taxon>Nematoda</taxon>
        <taxon>Chromadorea</taxon>
        <taxon>Rhabditida</taxon>
        <taxon>Tylenchina</taxon>
        <taxon>Cephalobomorpha</taxon>
        <taxon>Cephaloboidea</taxon>
        <taxon>Cephalobidae</taxon>
        <taxon>Acrobeloides</taxon>
    </lineage>
</organism>
<dbReference type="AlphaFoldDB" id="A0A914E459"/>
<accession>A0A914E459</accession>
<evidence type="ECO:0000259" key="1">
    <source>
        <dbReference type="PROSITE" id="PS50011"/>
    </source>
</evidence>
<dbReference type="Pfam" id="PF07714">
    <property type="entry name" value="PK_Tyr_Ser-Thr"/>
    <property type="match status" value="1"/>
</dbReference>
<reference evidence="3" key="1">
    <citation type="submission" date="2022-11" db="UniProtKB">
        <authorList>
            <consortium name="WormBaseParasite"/>
        </authorList>
    </citation>
    <scope>IDENTIFICATION</scope>
</reference>
<proteinExistence type="predicted"/>
<dbReference type="GO" id="GO:0005886">
    <property type="term" value="C:plasma membrane"/>
    <property type="evidence" value="ECO:0007669"/>
    <property type="project" value="TreeGrafter"/>
</dbReference>
<dbReference type="InterPro" id="IPR050122">
    <property type="entry name" value="RTK"/>
</dbReference>
<name>A0A914E459_9BILA</name>
<dbReference type="SUPFAM" id="SSF56112">
    <property type="entry name" value="Protein kinase-like (PK-like)"/>
    <property type="match status" value="1"/>
</dbReference>
<dbReference type="WBParaSite" id="ACRNAN_scaffold528.g32807.t1">
    <property type="protein sequence ID" value="ACRNAN_scaffold528.g32807.t1"/>
    <property type="gene ID" value="ACRNAN_scaffold528.g32807"/>
</dbReference>
<dbReference type="InterPro" id="IPR001245">
    <property type="entry name" value="Ser-Thr/Tyr_kinase_cat_dom"/>
</dbReference>
<keyword evidence="2" id="KW-1185">Reference proteome</keyword>
<dbReference type="InterPro" id="IPR011009">
    <property type="entry name" value="Kinase-like_dom_sf"/>
</dbReference>
<evidence type="ECO:0000313" key="2">
    <source>
        <dbReference type="Proteomes" id="UP000887540"/>
    </source>
</evidence>